<dbReference type="GO" id="GO:0003677">
    <property type="term" value="F:DNA binding"/>
    <property type="evidence" value="ECO:0007669"/>
    <property type="project" value="UniProtKB-UniRule"/>
</dbReference>
<dbReference type="InterPro" id="IPR044068">
    <property type="entry name" value="CB"/>
</dbReference>
<evidence type="ECO:0000313" key="8">
    <source>
        <dbReference type="EMBL" id="CAA6810422.1"/>
    </source>
</evidence>
<comment type="similarity">
    <text evidence="1">Belongs to the 'phage' integrase family.</text>
</comment>
<evidence type="ECO:0000256" key="3">
    <source>
        <dbReference type="ARBA" id="ARBA00023125"/>
    </source>
</evidence>
<dbReference type="Gene3D" id="1.10.443.10">
    <property type="entry name" value="Intergrase catalytic core"/>
    <property type="match status" value="1"/>
</dbReference>
<dbReference type="Pfam" id="PF22022">
    <property type="entry name" value="Phage_int_M"/>
    <property type="match status" value="1"/>
</dbReference>
<evidence type="ECO:0000256" key="5">
    <source>
        <dbReference type="PROSITE-ProRule" id="PRU01248"/>
    </source>
</evidence>
<dbReference type="InterPro" id="IPR053876">
    <property type="entry name" value="Phage_int_M"/>
</dbReference>
<dbReference type="PANTHER" id="PTHR30629:SF2">
    <property type="entry name" value="PROPHAGE INTEGRASE INTS-RELATED"/>
    <property type="match status" value="1"/>
</dbReference>
<dbReference type="PANTHER" id="PTHR30629">
    <property type="entry name" value="PROPHAGE INTEGRASE"/>
    <property type="match status" value="1"/>
</dbReference>
<evidence type="ECO:0000256" key="4">
    <source>
        <dbReference type="ARBA" id="ARBA00023172"/>
    </source>
</evidence>
<dbReference type="GO" id="GO:0015074">
    <property type="term" value="P:DNA integration"/>
    <property type="evidence" value="ECO:0007669"/>
    <property type="project" value="UniProtKB-KW"/>
</dbReference>
<dbReference type="InterPro" id="IPR050808">
    <property type="entry name" value="Phage_Integrase"/>
</dbReference>
<dbReference type="PROSITE" id="PS51898">
    <property type="entry name" value="TYR_RECOMBINASE"/>
    <property type="match status" value="1"/>
</dbReference>
<dbReference type="GO" id="GO:0006310">
    <property type="term" value="P:DNA recombination"/>
    <property type="evidence" value="ECO:0007669"/>
    <property type="project" value="UniProtKB-KW"/>
</dbReference>
<feature type="domain" description="Core-binding (CB)" evidence="7">
    <location>
        <begin position="1"/>
        <end position="43"/>
    </location>
</feature>
<organism evidence="8">
    <name type="scientific">uncultured Sulfurovum sp</name>
    <dbReference type="NCBI Taxonomy" id="269237"/>
    <lineage>
        <taxon>Bacteria</taxon>
        <taxon>Pseudomonadati</taxon>
        <taxon>Campylobacterota</taxon>
        <taxon>Epsilonproteobacteria</taxon>
        <taxon>Campylobacterales</taxon>
        <taxon>Sulfurovaceae</taxon>
        <taxon>Sulfurovum</taxon>
        <taxon>environmental samples</taxon>
    </lineage>
</organism>
<dbReference type="CDD" id="cd00801">
    <property type="entry name" value="INT_P4_C"/>
    <property type="match status" value="1"/>
</dbReference>
<name>A0A6S6SWL0_9BACT</name>
<sequence>MPIDRITRKDIIKILEHIKEDKGLHETANRVHTQLNSIFMYAVTYEYIPTNIVRDIDKGIVIGARKKKHYPTFTKEQDIKGLLLSIDDYNGDYSTQMALKILPYVFLRSFNIRHAEWSEIDLKNKVWTIPASKMKTKIEFVLPLPPQVIKLIEELQKNKLSNKYLFPSSRDRDRPISDNTMISAIRRMGYSKDEFVPHGFRSMFSTVVNKKGNNEGDHYTKDVVEALLAHVEVNRVRGAYNRSDNRGILKPMRELISWYADYLDEVKND</sequence>
<keyword evidence="2" id="KW-0229">DNA integration</keyword>
<dbReference type="AlphaFoldDB" id="A0A6S6SWL0"/>
<reference evidence="8" key="1">
    <citation type="submission" date="2020-01" db="EMBL/GenBank/DDBJ databases">
        <authorList>
            <person name="Meier V. D."/>
            <person name="Meier V D."/>
        </authorList>
    </citation>
    <scope>NUCLEOTIDE SEQUENCE</scope>
    <source>
        <strain evidence="8">HLG_WM_MAG_05</strain>
    </source>
</reference>
<dbReference type="InterPro" id="IPR002104">
    <property type="entry name" value="Integrase_catalytic"/>
</dbReference>
<protein>
    <submittedName>
        <fullName evidence="8">Integrase</fullName>
    </submittedName>
</protein>
<evidence type="ECO:0000259" key="6">
    <source>
        <dbReference type="PROSITE" id="PS51898"/>
    </source>
</evidence>
<dbReference type="Pfam" id="PF00589">
    <property type="entry name" value="Phage_integrase"/>
    <property type="match status" value="1"/>
</dbReference>
<keyword evidence="4" id="KW-0233">DNA recombination</keyword>
<dbReference type="PROSITE" id="PS51900">
    <property type="entry name" value="CB"/>
    <property type="match status" value="1"/>
</dbReference>
<dbReference type="InterPro" id="IPR013762">
    <property type="entry name" value="Integrase-like_cat_sf"/>
</dbReference>
<dbReference type="EMBL" id="CACVAU010000034">
    <property type="protein sequence ID" value="CAA6810422.1"/>
    <property type="molecule type" value="Genomic_DNA"/>
</dbReference>
<accession>A0A6S6SWL0</accession>
<evidence type="ECO:0000259" key="7">
    <source>
        <dbReference type="PROSITE" id="PS51900"/>
    </source>
</evidence>
<evidence type="ECO:0000256" key="1">
    <source>
        <dbReference type="ARBA" id="ARBA00008857"/>
    </source>
</evidence>
<keyword evidence="3 5" id="KW-0238">DNA-binding</keyword>
<feature type="domain" description="Tyr recombinase" evidence="6">
    <location>
        <begin position="68"/>
        <end position="253"/>
    </location>
</feature>
<evidence type="ECO:0000256" key="2">
    <source>
        <dbReference type="ARBA" id="ARBA00022908"/>
    </source>
</evidence>
<dbReference type="SUPFAM" id="SSF56349">
    <property type="entry name" value="DNA breaking-rejoining enzymes"/>
    <property type="match status" value="1"/>
</dbReference>
<gene>
    <name evidence="8" type="ORF">HELGO_WM37163</name>
</gene>
<dbReference type="Gene3D" id="1.10.150.130">
    <property type="match status" value="1"/>
</dbReference>
<dbReference type="InterPro" id="IPR010998">
    <property type="entry name" value="Integrase_recombinase_N"/>
</dbReference>
<proteinExistence type="inferred from homology"/>
<dbReference type="InterPro" id="IPR011010">
    <property type="entry name" value="DNA_brk_join_enz"/>
</dbReference>